<evidence type="ECO:0000256" key="1">
    <source>
        <dbReference type="SAM" id="MobiDB-lite"/>
    </source>
</evidence>
<feature type="region of interest" description="Disordered" evidence="1">
    <location>
        <begin position="905"/>
        <end position="956"/>
    </location>
</feature>
<reference evidence="4 5" key="1">
    <citation type="journal article" date="2009" name="J. Bacteriol.">
        <title>Complete genome sequence of Robiginitalea biformata HTCC2501.</title>
        <authorList>
            <person name="Oh H.M."/>
            <person name="Giovannoni S.J."/>
            <person name="Lee K."/>
            <person name="Ferriera S."/>
            <person name="Johnson J."/>
            <person name="Cho J.C."/>
        </authorList>
    </citation>
    <scope>NUCLEOTIDE SEQUENCE [LARGE SCALE GENOMIC DNA]</scope>
    <source>
        <strain evidence="5">ATCC BAA-864 / HTCC2501 / KCTC 12146</strain>
    </source>
</reference>
<evidence type="ECO:0000259" key="3">
    <source>
        <dbReference type="Pfam" id="PF18818"/>
    </source>
</evidence>
<accession>A4CKQ7</accession>
<evidence type="ECO:0000313" key="5">
    <source>
        <dbReference type="Proteomes" id="UP000009049"/>
    </source>
</evidence>
<dbReference type="OrthoDB" id="9792687at2"/>
<feature type="compositionally biased region" description="Basic and acidic residues" evidence="1">
    <location>
        <begin position="927"/>
        <end position="941"/>
    </location>
</feature>
<dbReference type="InterPro" id="IPR041459">
    <property type="entry name" value="MPTase-PolyVal"/>
</dbReference>
<dbReference type="RefSeq" id="WP_015754773.1">
    <property type="nucleotide sequence ID" value="NC_013222.1"/>
</dbReference>
<evidence type="ECO:0000259" key="2">
    <source>
        <dbReference type="Pfam" id="PF08401"/>
    </source>
</evidence>
<dbReference type="KEGG" id="rbi:RB2501_14049"/>
<sequence length="1185" mass="134301">MQQTSAIEIFNDLNGRVVSREKLEKLRQRAAAELQSDIAARVTAILAQYPEAERFEIEISREATQEVSPMALGCPEAETYIGLESLPAGYEDLAGLGKPVSPNDIYQYVTDLMLNTIRDKGHLPWHKKWESSSLSDGLVATNYESKKRYRGINFFLLNFEVVERDGRPVLEPKKWKNPYFLTFKQIEKNKGKLRKGANGRRVVYFTKLYGHSEVKDDGKKLEFYSYSKDKFLAWIKKHQGQLQILRRNGWTPERLANAYIPILKYYNVFNGGDITGIKWKQLPKNENAALPAHKKIAVAEAIVSAYPSPPEIIYKGDKAFYMPRTDTVLIPPLAQFADPQSFYSTLFHELVHSTGAKDRLARPFGKKFGDRDYAKEELVAEMGAVFLCSESGILFHTRDNSAAYLKGWNKRLVKNMERDNRYFFRAASAAQEAADHILSRDGEGVPAYREAVLDVIEPEAPAPEVLDYADPETYRRDLDLVATQRSYYGISFSPEKRGTSEIARWGNNLADTYKELRADAEKLKVDRVEFENAYSQFYSYLLRAKKAMIAARSNLLSTMIAGPSNFPVRRAEKANSRYRTAVEKFDASWKKGMKKINALLYPTAAIRSGEKDTVELLTKKLRALEKVRDIQNAFNKEMHREGASPEERRAYLDNSGITALIADAFPGKSGWFQQSRIEEAVQGGKLVVNMYLSKKIRDLKDRLAGEARRSKNLDAQKREEDFEGGRIIRNREANRLQIEFDGKPGEELRTRLKKEGWRWSPRNGVWQRQLTNMAVASANRILGLKLGLAGIDQDAIENRAFDINGRLKKGFYYKKGGKLVEKEAKETPAVPPREKRRASSTGKFDKLIEKRPDPKDLTMEEIRGMVEVYADEILWDQADIDYMRGVLTEFRSRKDAGLAAAVKLDGGHDPVLPHGTSPEVTPGSYPEKPRDQATVNRDHQQAKKPKPSKKPSGVVSMGELGTTKKQFFATSGDLGEFLGDIEVKPSGSVVCTIDADQGAGKTRLLFQIVRMLLENGYGDDILFVSMEEEPDSHLFTEKRDYYIPTHLHNKVDAIGDLPKGIDTLKELIPHYGIILVDSWGKVERKSPGIDLDADIRKAYDGKLFFVIYQRTVTGSMRGGASAQFDADLVMKVAKDAGDFKNNYAYFDKNRYQKRSGLRYYIYHQKVLTQGDHVDKRPTTPPVTLS</sequence>
<dbReference type="GO" id="GO:0003697">
    <property type="term" value="F:single-stranded DNA binding"/>
    <property type="evidence" value="ECO:0007669"/>
    <property type="project" value="InterPro"/>
</dbReference>
<proteinExistence type="predicted"/>
<organism evidence="4 5">
    <name type="scientific">Robiginitalea biformata (strain ATCC BAA-864 / DSM 15991 / KCTC 12146 / HTCC2501)</name>
    <dbReference type="NCBI Taxonomy" id="313596"/>
    <lineage>
        <taxon>Bacteria</taxon>
        <taxon>Pseudomonadati</taxon>
        <taxon>Bacteroidota</taxon>
        <taxon>Flavobacteriia</taxon>
        <taxon>Flavobacteriales</taxon>
        <taxon>Flavobacteriaceae</taxon>
        <taxon>Robiginitalea</taxon>
    </lineage>
</organism>
<name>A4CKQ7_ROBBH</name>
<dbReference type="HOGENOM" id="CLU_272481_0_0_10"/>
<dbReference type="Pfam" id="PF08401">
    <property type="entry name" value="ArdcN"/>
    <property type="match status" value="1"/>
</dbReference>
<feature type="domain" description="Polyvalent protein metallopeptidase" evidence="3">
    <location>
        <begin position="311"/>
        <end position="428"/>
    </location>
</feature>
<keyword evidence="5" id="KW-1185">Reference proteome</keyword>
<feature type="region of interest" description="Disordered" evidence="1">
    <location>
        <begin position="823"/>
        <end position="846"/>
    </location>
</feature>
<dbReference type="STRING" id="313596.RB2501_14049"/>
<dbReference type="eggNOG" id="COG4227">
    <property type="taxonomic scope" value="Bacteria"/>
</dbReference>
<feature type="domain" description="N-terminal" evidence="2">
    <location>
        <begin position="103"/>
        <end position="269"/>
    </location>
</feature>
<dbReference type="Pfam" id="PF18818">
    <property type="entry name" value="MPTase-PolyVal"/>
    <property type="match status" value="1"/>
</dbReference>
<dbReference type="EMBL" id="CP001712">
    <property type="protein sequence ID" value="EAR15456.1"/>
    <property type="molecule type" value="Genomic_DNA"/>
</dbReference>
<gene>
    <name evidence="4" type="ordered locus">RB2501_14049</name>
</gene>
<protein>
    <submittedName>
        <fullName evidence="4">Antirestriction protein</fullName>
    </submittedName>
</protein>
<dbReference type="Proteomes" id="UP000009049">
    <property type="component" value="Chromosome"/>
</dbReference>
<evidence type="ECO:0000313" key="4">
    <source>
        <dbReference type="EMBL" id="EAR15456.1"/>
    </source>
</evidence>
<dbReference type="InterPro" id="IPR013610">
    <property type="entry name" value="ArdC_N"/>
</dbReference>
<dbReference type="AlphaFoldDB" id="A4CKQ7"/>